<comment type="caution">
    <text evidence="12">The sequence shown here is derived from an EMBL/GenBank/DDBJ whole genome shotgun (WGS) entry which is preliminary data.</text>
</comment>
<dbReference type="InterPro" id="IPR015413">
    <property type="entry name" value="Methionyl/Leucyl_tRNA_Synth"/>
</dbReference>
<dbReference type="GO" id="GO:0005524">
    <property type="term" value="F:ATP binding"/>
    <property type="evidence" value="ECO:0007669"/>
    <property type="project" value="UniProtKB-KW"/>
</dbReference>
<evidence type="ECO:0000259" key="11">
    <source>
        <dbReference type="Pfam" id="PF13603"/>
    </source>
</evidence>
<dbReference type="GO" id="GO:0006429">
    <property type="term" value="P:leucyl-tRNA aminoacylation"/>
    <property type="evidence" value="ECO:0007669"/>
    <property type="project" value="UniProtKB-UniRule"/>
</dbReference>
<dbReference type="SUPFAM" id="SSF50677">
    <property type="entry name" value="ValRS/IleRS/LeuRS editing domain"/>
    <property type="match status" value="1"/>
</dbReference>
<evidence type="ECO:0000256" key="3">
    <source>
        <dbReference type="ARBA" id="ARBA00022598"/>
    </source>
</evidence>
<evidence type="ECO:0000256" key="6">
    <source>
        <dbReference type="ARBA" id="ARBA00022917"/>
    </source>
</evidence>
<comment type="similarity">
    <text evidence="1 9">Belongs to the class-I aminoacyl-tRNA synthetase family.</text>
</comment>
<dbReference type="Gene3D" id="3.40.50.620">
    <property type="entry name" value="HUPs"/>
    <property type="match status" value="1"/>
</dbReference>
<evidence type="ECO:0000256" key="5">
    <source>
        <dbReference type="ARBA" id="ARBA00022840"/>
    </source>
</evidence>
<evidence type="ECO:0000256" key="8">
    <source>
        <dbReference type="NCBIfam" id="TIGR00396"/>
    </source>
</evidence>
<evidence type="ECO:0000256" key="1">
    <source>
        <dbReference type="ARBA" id="ARBA00005594"/>
    </source>
</evidence>
<gene>
    <name evidence="12" type="ORF">EYH37_05620</name>
</gene>
<reference evidence="12" key="1">
    <citation type="journal article" date="2020" name="ISME J.">
        <title>Gammaproteobacteria mediating utilization of methyl-, sulfur- and petroleum organic compounds in deep ocean hydrothermal plumes.</title>
        <authorList>
            <person name="Zhou Z."/>
            <person name="Liu Y."/>
            <person name="Pan J."/>
            <person name="Cron B.R."/>
            <person name="Toner B.M."/>
            <person name="Anantharaman K."/>
            <person name="Breier J.A."/>
            <person name="Dick G.J."/>
            <person name="Li M."/>
        </authorList>
    </citation>
    <scope>NUCLEOTIDE SEQUENCE</scope>
    <source>
        <strain evidence="12">SZUA-1501</strain>
    </source>
</reference>
<dbReference type="PROSITE" id="PS00178">
    <property type="entry name" value="AA_TRNA_LIGASE_I"/>
    <property type="match status" value="1"/>
</dbReference>
<feature type="domain" description="Methionyl/Leucyl tRNA synthetase" evidence="10">
    <location>
        <begin position="38"/>
        <end position="178"/>
    </location>
</feature>
<dbReference type="EC" id="6.1.1.4" evidence="2 8"/>
<keyword evidence="7 9" id="KW-0030">Aminoacyl-tRNA synthetase</keyword>
<evidence type="ECO:0000256" key="2">
    <source>
        <dbReference type="ARBA" id="ARBA00013164"/>
    </source>
</evidence>
<dbReference type="EMBL" id="DQVE01000056">
    <property type="protein sequence ID" value="HIP98817.1"/>
    <property type="molecule type" value="Genomic_DNA"/>
</dbReference>
<dbReference type="Pfam" id="PF13603">
    <property type="entry name" value="tRNA-synt_1_2"/>
    <property type="match status" value="1"/>
</dbReference>
<dbReference type="InterPro" id="IPR002302">
    <property type="entry name" value="Leu-tRNA-ligase"/>
</dbReference>
<name>A0A9D0YQ37_AQUAO</name>
<keyword evidence="5 9" id="KW-0067">ATP-binding</keyword>
<dbReference type="Pfam" id="PF09334">
    <property type="entry name" value="tRNA-synt_1g"/>
    <property type="match status" value="1"/>
</dbReference>
<evidence type="ECO:0000313" key="13">
    <source>
        <dbReference type="Proteomes" id="UP000606463"/>
    </source>
</evidence>
<dbReference type="Proteomes" id="UP000606463">
    <property type="component" value="Unassembled WGS sequence"/>
</dbReference>
<keyword evidence="4 9" id="KW-0547">Nucleotide-binding</keyword>
<dbReference type="PRINTS" id="PR00985">
    <property type="entry name" value="TRNASYNTHLEU"/>
</dbReference>
<evidence type="ECO:0000256" key="7">
    <source>
        <dbReference type="ARBA" id="ARBA00023146"/>
    </source>
</evidence>
<dbReference type="FunFam" id="3.40.50.620:FF:000003">
    <property type="entry name" value="Leucine--tRNA ligase"/>
    <property type="match status" value="1"/>
</dbReference>
<proteinExistence type="inferred from homology"/>
<evidence type="ECO:0000259" key="10">
    <source>
        <dbReference type="Pfam" id="PF09334"/>
    </source>
</evidence>
<sequence length="365" mass="42628">MERYNPREIESKWQRRWEEEKTFKAKEGKPNKRYVLEMFPYPSGNIHMGHVRNYTIGDAIARYLKMRGFNVLHPMGWDAFGLPAENAAIKHKIHPAEWTEKNISNMRRQLKMLGLSYDWDRELATCKPEYYKWNQWIFLKMLEKGIAYRKSAVVNWCPSCETVLANEQVIEGRCWRCDTPIVQKEIPSWYLKITAYADELLKDLEKLKGKWPERVLAQQRNWIGKSEGAEVIFKVDGMEEEIVVFTTRPDTLFGVTFLVLAPEHPLMEKLAKGTPQEEAVKSFIQKVKSLPVEERRRVKEKEGVFMGRYAIHPLTGELIPVWTANYVLAEYGTGAIMAVPAHDERDYEFAVKYGLPIKEVVKPKE</sequence>
<dbReference type="Gene3D" id="3.90.740.10">
    <property type="entry name" value="Valyl/Leucyl/Isoleucyl-tRNA synthetase, editing domain"/>
    <property type="match status" value="1"/>
</dbReference>
<dbReference type="PANTHER" id="PTHR43740">
    <property type="entry name" value="LEUCYL-TRNA SYNTHETASE"/>
    <property type="match status" value="1"/>
</dbReference>
<dbReference type="CDD" id="cd00812">
    <property type="entry name" value="LeuRS_core"/>
    <property type="match status" value="1"/>
</dbReference>
<evidence type="ECO:0000313" key="12">
    <source>
        <dbReference type="EMBL" id="HIP98817.1"/>
    </source>
</evidence>
<evidence type="ECO:0000256" key="4">
    <source>
        <dbReference type="ARBA" id="ARBA00022741"/>
    </source>
</evidence>
<dbReference type="InterPro" id="IPR009008">
    <property type="entry name" value="Val/Leu/Ile-tRNA-synth_edit"/>
</dbReference>
<dbReference type="GO" id="GO:0005829">
    <property type="term" value="C:cytosol"/>
    <property type="evidence" value="ECO:0007669"/>
    <property type="project" value="TreeGrafter"/>
</dbReference>
<dbReference type="InterPro" id="IPR025709">
    <property type="entry name" value="Leu_tRNA-synth_edit"/>
</dbReference>
<evidence type="ECO:0000256" key="9">
    <source>
        <dbReference type="RuleBase" id="RU363039"/>
    </source>
</evidence>
<feature type="domain" description="Leucyl-tRNA synthetase editing" evidence="11">
    <location>
        <begin position="220"/>
        <end position="365"/>
    </location>
</feature>
<dbReference type="NCBIfam" id="TIGR00396">
    <property type="entry name" value="leuS_bact"/>
    <property type="match status" value="1"/>
</dbReference>
<dbReference type="InterPro" id="IPR014729">
    <property type="entry name" value="Rossmann-like_a/b/a_fold"/>
</dbReference>
<dbReference type="GO" id="GO:0002161">
    <property type="term" value="F:aminoacyl-tRNA deacylase activity"/>
    <property type="evidence" value="ECO:0007669"/>
    <property type="project" value="InterPro"/>
</dbReference>
<accession>A0A9D0YQ37</accession>
<dbReference type="GO" id="GO:0004823">
    <property type="term" value="F:leucine-tRNA ligase activity"/>
    <property type="evidence" value="ECO:0007669"/>
    <property type="project" value="UniProtKB-UniRule"/>
</dbReference>
<dbReference type="InterPro" id="IPR001412">
    <property type="entry name" value="aa-tRNA-synth_I_CS"/>
</dbReference>
<keyword evidence="3 9" id="KW-0436">Ligase</keyword>
<organism evidence="12 13">
    <name type="scientific">Aquifex aeolicus</name>
    <dbReference type="NCBI Taxonomy" id="63363"/>
    <lineage>
        <taxon>Bacteria</taxon>
        <taxon>Pseudomonadati</taxon>
        <taxon>Aquificota</taxon>
        <taxon>Aquificia</taxon>
        <taxon>Aquificales</taxon>
        <taxon>Aquificaceae</taxon>
        <taxon>Aquifex</taxon>
    </lineage>
</organism>
<dbReference type="AlphaFoldDB" id="A0A9D0YQ37"/>
<keyword evidence="6 9" id="KW-0648">Protein biosynthesis</keyword>
<dbReference type="PANTHER" id="PTHR43740:SF2">
    <property type="entry name" value="LEUCINE--TRNA LIGASE, MITOCHONDRIAL"/>
    <property type="match status" value="1"/>
</dbReference>
<dbReference type="SUPFAM" id="SSF52374">
    <property type="entry name" value="Nucleotidylyl transferase"/>
    <property type="match status" value="1"/>
</dbReference>
<protein>
    <recommendedName>
        <fullName evidence="2 8">Leucine--tRNA ligase</fullName>
        <ecNumber evidence="2 8">6.1.1.4</ecNumber>
    </recommendedName>
</protein>